<evidence type="ECO:0000256" key="1">
    <source>
        <dbReference type="ARBA" id="ARBA00009156"/>
    </source>
</evidence>
<feature type="domain" description="Carbohydrate kinase FGGY C-terminal" evidence="12">
    <location>
        <begin position="254"/>
        <end position="437"/>
    </location>
</feature>
<dbReference type="Gene3D" id="3.30.420.40">
    <property type="match status" value="2"/>
</dbReference>
<dbReference type="PANTHER" id="PTHR43095:SF5">
    <property type="entry name" value="XYLULOSE KINASE"/>
    <property type="match status" value="1"/>
</dbReference>
<evidence type="ECO:0000256" key="4">
    <source>
        <dbReference type="ARBA" id="ARBA00022741"/>
    </source>
</evidence>
<evidence type="ECO:0000313" key="14">
    <source>
        <dbReference type="Proteomes" id="UP001158045"/>
    </source>
</evidence>
<keyword evidence="5 8" id="KW-0418">Kinase</keyword>
<feature type="active site" description="Proton acceptor" evidence="8">
    <location>
        <position position="237"/>
    </location>
</feature>
<dbReference type="PROSITE" id="PS00445">
    <property type="entry name" value="FGGY_KINASES_2"/>
    <property type="match status" value="1"/>
</dbReference>
<evidence type="ECO:0000313" key="13">
    <source>
        <dbReference type="EMBL" id="MDH8676524.1"/>
    </source>
</evidence>
<proteinExistence type="inferred from homology"/>
<keyword evidence="4 8" id="KW-0547">Nucleotide-binding</keyword>
<keyword evidence="3 8" id="KW-0808">Transferase</keyword>
<accession>A0ABT6N7X6</accession>
<dbReference type="PROSITE" id="PS00933">
    <property type="entry name" value="FGGY_KINASES_1"/>
    <property type="match status" value="1"/>
</dbReference>
<dbReference type="HAMAP" id="MF_02220">
    <property type="entry name" value="XylB"/>
    <property type="match status" value="1"/>
</dbReference>
<dbReference type="GO" id="GO:0004856">
    <property type="term" value="F:D-xylulokinase activity"/>
    <property type="evidence" value="ECO:0007669"/>
    <property type="project" value="UniProtKB-EC"/>
</dbReference>
<keyword evidence="14" id="KW-1185">Reference proteome</keyword>
<dbReference type="NCBIfam" id="TIGR01312">
    <property type="entry name" value="XylB"/>
    <property type="match status" value="1"/>
</dbReference>
<feature type="site" description="Important for activity" evidence="8">
    <location>
        <position position="7"/>
    </location>
</feature>
<comment type="similarity">
    <text evidence="1 8 9">Belongs to the FGGY kinase family.</text>
</comment>
<name>A0ABT6N7X6_9FIRM</name>
<dbReference type="RefSeq" id="WP_281092326.1">
    <property type="nucleotide sequence ID" value="NZ_JARYZI010000001.1"/>
</dbReference>
<reference evidence="13 14" key="1">
    <citation type="submission" date="2023-04" db="EMBL/GenBank/DDBJ databases">
        <title>Fusibacter bizertensis strain WBS, isolated from littoral bottom sediments of the Arctic seas - biochemical and genomic analysis.</title>
        <authorList>
            <person name="Brioukhanov A.L."/>
        </authorList>
    </citation>
    <scope>NUCLEOTIDE SEQUENCE [LARGE SCALE GENOMIC DNA]</scope>
    <source>
        <strain evidence="13 14">WBS</strain>
    </source>
</reference>
<evidence type="ECO:0000256" key="2">
    <source>
        <dbReference type="ARBA" id="ARBA00022629"/>
    </source>
</evidence>
<evidence type="ECO:0000256" key="3">
    <source>
        <dbReference type="ARBA" id="ARBA00022679"/>
    </source>
</evidence>
<gene>
    <name evidence="8 10 13" type="primary">xylB</name>
    <name evidence="13" type="ORF">QE109_00120</name>
</gene>
<evidence type="ECO:0000256" key="6">
    <source>
        <dbReference type="ARBA" id="ARBA00022840"/>
    </source>
</evidence>
<dbReference type="EMBL" id="JARYZI010000001">
    <property type="protein sequence ID" value="MDH8676524.1"/>
    <property type="molecule type" value="Genomic_DNA"/>
</dbReference>
<comment type="function">
    <text evidence="8">Catalyzes the phosphorylation of D-xylulose to D-xylulose 5-phosphate.</text>
</comment>
<protein>
    <recommendedName>
        <fullName evidence="8 10">Xylulose kinase</fullName>
        <shortName evidence="8 10">Xylulokinase</shortName>
        <ecNumber evidence="8 10">2.7.1.17</ecNumber>
    </recommendedName>
</protein>
<feature type="domain" description="Carbohydrate kinase FGGY N-terminal" evidence="11">
    <location>
        <begin position="2"/>
        <end position="244"/>
    </location>
</feature>
<keyword evidence="7 8" id="KW-0119">Carbohydrate metabolism</keyword>
<evidence type="ECO:0000256" key="5">
    <source>
        <dbReference type="ARBA" id="ARBA00022777"/>
    </source>
</evidence>
<evidence type="ECO:0000259" key="11">
    <source>
        <dbReference type="Pfam" id="PF00370"/>
    </source>
</evidence>
<evidence type="ECO:0000256" key="7">
    <source>
        <dbReference type="ARBA" id="ARBA00023277"/>
    </source>
</evidence>
<organism evidence="13 14">
    <name type="scientific">Fusibacter bizertensis</name>
    <dbReference type="NCBI Taxonomy" id="1488331"/>
    <lineage>
        <taxon>Bacteria</taxon>
        <taxon>Bacillati</taxon>
        <taxon>Bacillota</taxon>
        <taxon>Clostridia</taxon>
        <taxon>Eubacteriales</taxon>
        <taxon>Eubacteriales Family XII. Incertae Sedis</taxon>
        <taxon>Fusibacter</taxon>
    </lineage>
</organism>
<feature type="binding site" evidence="8">
    <location>
        <begin position="78"/>
        <end position="79"/>
    </location>
    <ligand>
        <name>substrate</name>
    </ligand>
</feature>
<dbReference type="InterPro" id="IPR043129">
    <property type="entry name" value="ATPase_NBD"/>
</dbReference>
<keyword evidence="2 8" id="KW-0859">Xylose metabolism</keyword>
<dbReference type="InterPro" id="IPR000577">
    <property type="entry name" value="Carb_kinase_FGGY"/>
</dbReference>
<dbReference type="InterPro" id="IPR050406">
    <property type="entry name" value="FGGY_Carb_Kinase"/>
</dbReference>
<dbReference type="InterPro" id="IPR018484">
    <property type="entry name" value="FGGY_N"/>
</dbReference>
<dbReference type="Proteomes" id="UP001158045">
    <property type="component" value="Unassembled WGS sequence"/>
</dbReference>
<dbReference type="PANTHER" id="PTHR43095">
    <property type="entry name" value="SUGAR KINASE"/>
    <property type="match status" value="1"/>
</dbReference>
<dbReference type="InterPro" id="IPR018485">
    <property type="entry name" value="FGGY_C"/>
</dbReference>
<comment type="catalytic activity">
    <reaction evidence="8 10">
        <text>D-xylulose + ATP = D-xylulose 5-phosphate + ADP + H(+)</text>
        <dbReference type="Rhea" id="RHEA:10964"/>
        <dbReference type="ChEBI" id="CHEBI:15378"/>
        <dbReference type="ChEBI" id="CHEBI:17140"/>
        <dbReference type="ChEBI" id="CHEBI:30616"/>
        <dbReference type="ChEBI" id="CHEBI:57737"/>
        <dbReference type="ChEBI" id="CHEBI:456216"/>
        <dbReference type="EC" id="2.7.1.17"/>
    </reaction>
</comment>
<dbReference type="Pfam" id="PF00370">
    <property type="entry name" value="FGGY_N"/>
    <property type="match status" value="1"/>
</dbReference>
<dbReference type="InterPro" id="IPR018483">
    <property type="entry name" value="Carb_kinase_FGGY_CS"/>
</dbReference>
<comment type="caution">
    <text evidence="13">The sequence shown here is derived from an EMBL/GenBank/DDBJ whole genome shotgun (WGS) entry which is preliminary data.</text>
</comment>
<evidence type="ECO:0000256" key="10">
    <source>
        <dbReference type="RuleBase" id="RU364073"/>
    </source>
</evidence>
<dbReference type="Pfam" id="PF02782">
    <property type="entry name" value="FGGY_C"/>
    <property type="match status" value="1"/>
</dbReference>
<dbReference type="CDD" id="cd07808">
    <property type="entry name" value="ASKHA_NBD_FGGY_EcXK-like"/>
    <property type="match status" value="1"/>
</dbReference>
<keyword evidence="6 8" id="KW-0067">ATP-binding</keyword>
<dbReference type="SUPFAM" id="SSF53067">
    <property type="entry name" value="Actin-like ATPase domain"/>
    <property type="match status" value="2"/>
</dbReference>
<sequence>MYFIGVDLGTSSVKILVMDDKGQILSTVTKDYPLYFPKALWSEQNPQDWLEQSLVGIKEALLGLETSKVKAISFSGQMHGLVMLDSHDNVIRPAILWNDQRSIIETNYLNEEIGIDKLTSYTGNIAFPGFTAPKLLWVKENEPENFAKINKVMLPKDYLAYKMTGNFATDYADASGSLYLDVESKTWSQDMLEILGIEDAVLPKLYESYASIGTLSEEVSLYLGFDHEVTVTIGSGDQACAAVGGGVVSPGRCSVSLGTSGVVFVHSDTFIKDPNNGLHAFCHANGAYHLMGCMLSAAGSLKWWVEEILKSNDYDHLMDYAEEAKLDNGLYFLPYLMGERSPHNDPHARGVFWGLNLSHSQGDMTRAVIEGVAFGLRDSFEIVQSLGQEITEIRINGGGSKNDFWCQMIADVLSTKVVKLETDAGPAYGAAILAAVGSGQFESVKQACDTLIKTTDSYMPSETQAIAYDKKYKSFAKLYPALKALFPEV</sequence>
<dbReference type="InterPro" id="IPR006000">
    <property type="entry name" value="Xylulokinase"/>
</dbReference>
<dbReference type="PIRSF" id="PIRSF000538">
    <property type="entry name" value="GlpK"/>
    <property type="match status" value="1"/>
</dbReference>
<evidence type="ECO:0000256" key="9">
    <source>
        <dbReference type="RuleBase" id="RU003733"/>
    </source>
</evidence>
<dbReference type="EC" id="2.7.1.17" evidence="8 10"/>
<evidence type="ECO:0000256" key="8">
    <source>
        <dbReference type="HAMAP-Rule" id="MF_02220"/>
    </source>
</evidence>
<evidence type="ECO:0000259" key="12">
    <source>
        <dbReference type="Pfam" id="PF02782"/>
    </source>
</evidence>